<dbReference type="SUPFAM" id="SSF81321">
    <property type="entry name" value="Family A G protein-coupled receptor-like"/>
    <property type="match status" value="1"/>
</dbReference>
<proteinExistence type="inferred from homology"/>
<dbReference type="GO" id="GO:0005886">
    <property type="term" value="C:plasma membrane"/>
    <property type="evidence" value="ECO:0007669"/>
    <property type="project" value="TreeGrafter"/>
</dbReference>
<feature type="region of interest" description="Disordered" evidence="9">
    <location>
        <begin position="245"/>
        <end position="282"/>
    </location>
</feature>
<dbReference type="PROSITE" id="PS50262">
    <property type="entry name" value="G_PROTEIN_RECEP_F1_2"/>
    <property type="match status" value="1"/>
</dbReference>
<keyword evidence="6 10" id="KW-0472">Membrane</keyword>
<dbReference type="PANTHER" id="PTHR45695">
    <property type="entry name" value="LEUCOKININ RECEPTOR-RELATED"/>
    <property type="match status" value="1"/>
</dbReference>
<gene>
    <name evidence="12" type="ORF">AGLY_010370</name>
</gene>
<protein>
    <recommendedName>
        <fullName evidence="11">G-protein coupled receptors family 1 profile domain-containing protein</fullName>
    </recommendedName>
</protein>
<feature type="compositionally biased region" description="Basic residues" evidence="9">
    <location>
        <begin position="393"/>
        <end position="403"/>
    </location>
</feature>
<evidence type="ECO:0000259" key="11">
    <source>
        <dbReference type="PROSITE" id="PS50262"/>
    </source>
</evidence>
<keyword evidence="7" id="KW-0675">Receptor</keyword>
<keyword evidence="3 10" id="KW-0812">Transmembrane</keyword>
<dbReference type="GO" id="GO:0008188">
    <property type="term" value="F:neuropeptide receptor activity"/>
    <property type="evidence" value="ECO:0007669"/>
    <property type="project" value="TreeGrafter"/>
</dbReference>
<evidence type="ECO:0000256" key="7">
    <source>
        <dbReference type="ARBA" id="ARBA00023170"/>
    </source>
</evidence>
<evidence type="ECO:0000256" key="5">
    <source>
        <dbReference type="ARBA" id="ARBA00023040"/>
    </source>
</evidence>
<evidence type="ECO:0000313" key="13">
    <source>
        <dbReference type="Proteomes" id="UP000475862"/>
    </source>
</evidence>
<keyword evidence="4 10" id="KW-1133">Transmembrane helix</keyword>
<dbReference type="AlphaFoldDB" id="A0A6G0TGN9"/>
<dbReference type="Proteomes" id="UP000475862">
    <property type="component" value="Unassembled WGS sequence"/>
</dbReference>
<dbReference type="EMBL" id="VYZN01000040">
    <property type="protein sequence ID" value="KAE9532168.1"/>
    <property type="molecule type" value="Genomic_DNA"/>
</dbReference>
<dbReference type="PRINTS" id="PR00237">
    <property type="entry name" value="GPCRRHODOPSN"/>
</dbReference>
<evidence type="ECO:0000256" key="9">
    <source>
        <dbReference type="SAM" id="MobiDB-lite"/>
    </source>
</evidence>
<feature type="region of interest" description="Disordered" evidence="9">
    <location>
        <begin position="366"/>
        <end position="431"/>
    </location>
</feature>
<comment type="subcellular location">
    <subcellularLocation>
        <location evidence="1">Membrane</location>
        <topology evidence="1">Multi-pass membrane protein</topology>
    </subcellularLocation>
</comment>
<name>A0A6G0TGN9_APHGL</name>
<evidence type="ECO:0000256" key="3">
    <source>
        <dbReference type="ARBA" id="ARBA00022692"/>
    </source>
</evidence>
<reference evidence="12 13" key="1">
    <citation type="submission" date="2019-08" db="EMBL/GenBank/DDBJ databases">
        <title>The genome of the soybean aphid Biotype 1, its phylome, world population structure and adaptation to the North American continent.</title>
        <authorList>
            <person name="Giordano R."/>
            <person name="Donthu R.K."/>
            <person name="Hernandez A.G."/>
            <person name="Wright C.L."/>
            <person name="Zimin A.V."/>
        </authorList>
    </citation>
    <scope>NUCLEOTIDE SEQUENCE [LARGE SCALE GENOMIC DNA]</scope>
    <source>
        <tissue evidence="12">Whole aphids</tissue>
    </source>
</reference>
<dbReference type="Gene3D" id="1.20.1070.10">
    <property type="entry name" value="Rhodopsin 7-helix transmembrane proteins"/>
    <property type="match status" value="1"/>
</dbReference>
<accession>A0A6G0TGN9</accession>
<evidence type="ECO:0000256" key="4">
    <source>
        <dbReference type="ARBA" id="ARBA00022989"/>
    </source>
</evidence>
<feature type="transmembrane region" description="Helical" evidence="10">
    <location>
        <begin position="92"/>
        <end position="116"/>
    </location>
</feature>
<feature type="transmembrane region" description="Helical" evidence="10">
    <location>
        <begin position="55"/>
        <end position="80"/>
    </location>
</feature>
<dbReference type="Pfam" id="PF00001">
    <property type="entry name" value="7tm_1"/>
    <property type="match status" value="1"/>
</dbReference>
<dbReference type="InterPro" id="IPR017452">
    <property type="entry name" value="GPCR_Rhodpsn_7TM"/>
</dbReference>
<dbReference type="PANTHER" id="PTHR45695:SF26">
    <property type="entry name" value="NEUROPEPTIDE CCHAMIDE-1 RECEPTOR"/>
    <property type="match status" value="1"/>
</dbReference>
<keyword evidence="5" id="KW-0297">G-protein coupled receptor</keyword>
<evidence type="ECO:0000256" key="10">
    <source>
        <dbReference type="SAM" id="Phobius"/>
    </source>
</evidence>
<keyword evidence="8" id="KW-0807">Transducer</keyword>
<evidence type="ECO:0000256" key="6">
    <source>
        <dbReference type="ARBA" id="ARBA00023136"/>
    </source>
</evidence>
<feature type="domain" description="G-protein coupled receptors family 1 profile" evidence="11">
    <location>
        <begin position="71"/>
        <end position="162"/>
    </location>
</feature>
<dbReference type="OrthoDB" id="10049706at2759"/>
<comment type="caution">
    <text evidence="12">The sequence shown here is derived from an EMBL/GenBank/DDBJ whole genome shotgun (WGS) entry which is preliminary data.</text>
</comment>
<comment type="similarity">
    <text evidence="2">Belongs to the G-protein coupled receptor 1 family.</text>
</comment>
<keyword evidence="13" id="KW-1185">Reference proteome</keyword>
<sequence length="466" mass="51537">MFTVLFCSSDTTRCGGIDRGQSTAMAAAIAISGNYTDVNDSDNVYEPYSNRPETYIVPVVFAMIFVVGVLGNGTLVLVFIRHRSMRNVPNTYILSLALGDLLVIITCVPFTSTVYTVESWPYGELICKLSEATKDVSIGVSVFTLTALSAERRVLRHREPHPTARVVKAVHSDDGRSHMDTGRGSGHAVGHVLAPGHRVDTQHERDHRVLLPVPDRAGQRLRTGNGHVQAARVLRGAAVRDRLLLPADGPPPDGVHAQHARRAAARRPVGPDPGPEEGGQDGAVVRRHIHGQLPAVPRVHGVVPLQLELARRVRRLLARVPHRRLLPELHQLVREPRGAVLHQRRVPQTLQPVPVLLLPVRPVRSGHRRVHHPGHQPDARQQHVVQASQLRGHQPRHHARSRHLTGGLRQQARRRQRQTPRGLQRRLTAAEPIERVTHGEYGYLREPAAGNVAISHRVTRCGDVLS</sequence>
<evidence type="ECO:0000256" key="1">
    <source>
        <dbReference type="ARBA" id="ARBA00004141"/>
    </source>
</evidence>
<evidence type="ECO:0000256" key="2">
    <source>
        <dbReference type="ARBA" id="ARBA00010663"/>
    </source>
</evidence>
<dbReference type="InterPro" id="IPR000276">
    <property type="entry name" value="GPCR_Rhodpsn"/>
</dbReference>
<organism evidence="12 13">
    <name type="scientific">Aphis glycines</name>
    <name type="common">Soybean aphid</name>
    <dbReference type="NCBI Taxonomy" id="307491"/>
    <lineage>
        <taxon>Eukaryota</taxon>
        <taxon>Metazoa</taxon>
        <taxon>Ecdysozoa</taxon>
        <taxon>Arthropoda</taxon>
        <taxon>Hexapoda</taxon>
        <taxon>Insecta</taxon>
        <taxon>Pterygota</taxon>
        <taxon>Neoptera</taxon>
        <taxon>Paraneoptera</taxon>
        <taxon>Hemiptera</taxon>
        <taxon>Sternorrhyncha</taxon>
        <taxon>Aphidomorpha</taxon>
        <taxon>Aphidoidea</taxon>
        <taxon>Aphididae</taxon>
        <taxon>Aphidini</taxon>
        <taxon>Aphis</taxon>
        <taxon>Aphis</taxon>
    </lineage>
</organism>
<evidence type="ECO:0000313" key="12">
    <source>
        <dbReference type="EMBL" id="KAE9532168.1"/>
    </source>
</evidence>
<evidence type="ECO:0000256" key="8">
    <source>
        <dbReference type="ARBA" id="ARBA00023224"/>
    </source>
</evidence>